<dbReference type="Gene3D" id="3.30.40.10">
    <property type="entry name" value="Zinc/RING finger domain, C3HC4 (zinc finger)"/>
    <property type="match status" value="1"/>
</dbReference>
<organism evidence="2 3">
    <name type="scientific">Caerostris extrusa</name>
    <name type="common">Bark spider</name>
    <name type="synonym">Caerostris bankana</name>
    <dbReference type="NCBI Taxonomy" id="172846"/>
    <lineage>
        <taxon>Eukaryota</taxon>
        <taxon>Metazoa</taxon>
        <taxon>Ecdysozoa</taxon>
        <taxon>Arthropoda</taxon>
        <taxon>Chelicerata</taxon>
        <taxon>Arachnida</taxon>
        <taxon>Araneae</taxon>
        <taxon>Araneomorphae</taxon>
        <taxon>Entelegynae</taxon>
        <taxon>Araneoidea</taxon>
        <taxon>Araneidae</taxon>
        <taxon>Caerostris</taxon>
    </lineage>
</organism>
<evidence type="ECO:0000256" key="1">
    <source>
        <dbReference type="SAM" id="MobiDB-lite"/>
    </source>
</evidence>
<evidence type="ECO:0000313" key="2">
    <source>
        <dbReference type="EMBL" id="GIX83548.1"/>
    </source>
</evidence>
<feature type="region of interest" description="Disordered" evidence="1">
    <location>
        <begin position="1"/>
        <end position="22"/>
    </location>
</feature>
<feature type="compositionally biased region" description="Low complexity" evidence="1">
    <location>
        <begin position="144"/>
        <end position="155"/>
    </location>
</feature>
<sequence>MATAANVNEHGKEEAEKSLPVQLLTSESSADYIKSWPVELLPPNNSLYTRDNRPVRRKPYRFKNSSLKNWLVPLDGPLSMDHVHFLLDCFVVSAGPEPPQLGRYHPQSDPEEFVRKEQPEATSNESDEEDNYWPKIGSQLQKHGSSASSDAGPSSMLTWDDEDIDEYTFESYFPSTSAKIEPLRSYSPSDFSFSDDLIVRELSEMRLVLERLLDDHEGVDWMHPRGLQDVLDLLPDEEDPQIPIPHYPVGEWAYDECGICMDIQWFYRRPCCRYSACSSCLQNYFSSKIENGQVKIECCNIQCNAYVHRDEISDRLNLPDKKKFHKLLILANQDASTKTCPRCSQLTKLFKKPKQRWTQSFQSK</sequence>
<comment type="caution">
    <text evidence="2">The sequence shown here is derived from an EMBL/GenBank/DDBJ whole genome shotgun (WGS) entry which is preliminary data.</text>
</comment>
<accession>A0AAV4NFV8</accession>
<dbReference type="SUPFAM" id="SSF57850">
    <property type="entry name" value="RING/U-box"/>
    <property type="match status" value="1"/>
</dbReference>
<feature type="region of interest" description="Disordered" evidence="1">
    <location>
        <begin position="100"/>
        <end position="132"/>
    </location>
</feature>
<name>A0AAV4NFV8_CAEEX</name>
<dbReference type="AlphaFoldDB" id="A0AAV4NFV8"/>
<keyword evidence="3" id="KW-1185">Reference proteome</keyword>
<reference evidence="2 3" key="1">
    <citation type="submission" date="2021-06" db="EMBL/GenBank/DDBJ databases">
        <title>Caerostris extrusa draft genome.</title>
        <authorList>
            <person name="Kono N."/>
            <person name="Arakawa K."/>
        </authorList>
    </citation>
    <scope>NUCLEOTIDE SEQUENCE [LARGE SCALE GENOMIC DNA]</scope>
</reference>
<dbReference type="Proteomes" id="UP001054945">
    <property type="component" value="Unassembled WGS sequence"/>
</dbReference>
<dbReference type="EMBL" id="BPLR01003343">
    <property type="protein sequence ID" value="GIX83548.1"/>
    <property type="molecule type" value="Genomic_DNA"/>
</dbReference>
<dbReference type="InterPro" id="IPR013083">
    <property type="entry name" value="Znf_RING/FYVE/PHD"/>
</dbReference>
<gene>
    <name evidence="2" type="primary">AVEN_115128_1</name>
    <name evidence="2" type="ORF">CEXT_529551</name>
</gene>
<protein>
    <submittedName>
        <fullName evidence="2">Uncharacterized protein</fullName>
    </submittedName>
</protein>
<feature type="region of interest" description="Disordered" evidence="1">
    <location>
        <begin position="138"/>
        <end position="157"/>
    </location>
</feature>
<proteinExistence type="predicted"/>
<evidence type="ECO:0000313" key="3">
    <source>
        <dbReference type="Proteomes" id="UP001054945"/>
    </source>
</evidence>
<feature type="compositionally biased region" description="Basic and acidic residues" evidence="1">
    <location>
        <begin position="106"/>
        <end position="119"/>
    </location>
</feature>